<evidence type="ECO:0008006" key="10">
    <source>
        <dbReference type="Google" id="ProtNLM"/>
    </source>
</evidence>
<accession>A0AAD1UJ67</accession>
<organism evidence="8 9">
    <name type="scientific">Euplotes crassus</name>
    <dbReference type="NCBI Taxonomy" id="5936"/>
    <lineage>
        <taxon>Eukaryota</taxon>
        <taxon>Sar</taxon>
        <taxon>Alveolata</taxon>
        <taxon>Ciliophora</taxon>
        <taxon>Intramacronucleata</taxon>
        <taxon>Spirotrichea</taxon>
        <taxon>Hypotrichia</taxon>
        <taxon>Euplotida</taxon>
        <taxon>Euplotidae</taxon>
        <taxon>Moneuplotes</taxon>
    </lineage>
</organism>
<feature type="compositionally biased region" description="Basic and acidic residues" evidence="6">
    <location>
        <begin position="14"/>
        <end position="26"/>
    </location>
</feature>
<comment type="caution">
    <text evidence="8">The sequence shown here is derived from an EMBL/GenBank/DDBJ whole genome shotgun (WGS) entry which is preliminary data.</text>
</comment>
<dbReference type="AlphaFoldDB" id="A0AAD1UJ67"/>
<gene>
    <name evidence="8" type="ORF">ECRASSUSDP1_LOCUS11715</name>
</gene>
<feature type="transmembrane region" description="Helical" evidence="7">
    <location>
        <begin position="576"/>
        <end position="594"/>
    </location>
</feature>
<proteinExistence type="inferred from homology"/>
<evidence type="ECO:0000256" key="1">
    <source>
        <dbReference type="ARBA" id="ARBA00004141"/>
    </source>
</evidence>
<feature type="transmembrane region" description="Helical" evidence="7">
    <location>
        <begin position="614"/>
        <end position="637"/>
    </location>
</feature>
<feature type="transmembrane region" description="Helical" evidence="7">
    <location>
        <begin position="727"/>
        <end position="750"/>
    </location>
</feature>
<keyword evidence="3 7" id="KW-0812">Transmembrane</keyword>
<comment type="similarity">
    <text evidence="2">Belongs to the XK family.</text>
</comment>
<evidence type="ECO:0000313" key="8">
    <source>
        <dbReference type="EMBL" id="CAI2370403.1"/>
    </source>
</evidence>
<evidence type="ECO:0000256" key="7">
    <source>
        <dbReference type="SAM" id="Phobius"/>
    </source>
</evidence>
<feature type="region of interest" description="Disordered" evidence="6">
    <location>
        <begin position="1008"/>
        <end position="1033"/>
    </location>
</feature>
<feature type="compositionally biased region" description="Basic and acidic residues" evidence="6">
    <location>
        <begin position="898"/>
        <end position="907"/>
    </location>
</feature>
<feature type="transmembrane region" description="Helical" evidence="7">
    <location>
        <begin position="531"/>
        <end position="552"/>
    </location>
</feature>
<dbReference type="Proteomes" id="UP001295684">
    <property type="component" value="Unassembled WGS sequence"/>
</dbReference>
<protein>
    <recommendedName>
        <fullName evidence="10">Transmembrane protein</fullName>
    </recommendedName>
</protein>
<evidence type="ECO:0000256" key="2">
    <source>
        <dbReference type="ARBA" id="ARBA00008789"/>
    </source>
</evidence>
<sequence length="1056" mass="123265">MSDSSESSKSNIDPQEREDSKEEKRSLQKPIEPAEEFSHISNGHSKQNESNSDVLERVIKSFGRYVPTTREHLPYTTKFGNEGYLKKLDLSEIKFGRKKAHIDTLCDFLVTCVELKELKLNYCHINQPKCYNRVIKSLKELYKLHVVEMVQDWSEDQVTVYMDNYKELLSIFKRIVSVYKFKFLSEEHLKYYEVEHSELEKELSLNKDIVKTHKGNDLINCTKVAAKHSKICMAMFKIISFNLVISEEDWEILIEVLSQEDNKVFGLDFSRANLRSYFKKFLEVMRTDNLYLYVDQIIFGKVNLSTRKMIKLANFLLIYYSETENPMPTSMMSYVLKCDDNYQCSRILELKRNQIRKSSVNHKIHAGAPFGVKYNRDNHSKNANNARDFSRNKEIAVANSVSDIENSIVDDPRKERVLKIDMKLQRNLSVFDYKILYAIHKQCAVQMDIDIVGNYYKEPKKFNPNIWFSEIRAVIQAMDYYMEPEDQRFINFRLMIFFSYINFFIILIACLTIPPIHKENCGSGISWNGHFIMWALCILSIFVEIFLFYCAIPKDILKKILKEAIGDQKESANKKIVTLLAIVMNGWFFVSGFIAKADLYTDITFALEARDCGYPAVAVLSLIFFVLSISYQLYSFFKLLFYIHIKNSAYPVSEQAARLLLCGEFRCLALIMERFSLTYYTKFFGKKVHIPKLLAFLKCFFEDLPQFFIQLYFIISNEKDSLTVYMSIFISCCSLVISFIAFLIATTSILSNEKLDYIMKQGVVRNIEYNTNRPEDIEDSDTQREKELQELHDQRDLLSEIESLPTENKEQKLYKDKMRFQAKYKMEVESEFGRHSERELRSIQEELEEASEGFNIEFEQKYNSKNFSKTEKCIEYKKLKNSEAKINERNKIPWNKETKAQEVKILEPKLNSSKFSEENSPKRKSPLKKPKEKNQSWLGKIKNTFLGNNEIKPEESGIESMNHSNSTNNGQKSPRKLEEDKSNNNGQILPINALSTQQNFYGTRASISCKKSGTQDSKDQKADLSDSVDESVQSRETIFQKITNQMQDHKSNNSKE</sequence>
<feature type="compositionally biased region" description="Polar residues" evidence="6">
    <location>
        <begin position="39"/>
        <end position="52"/>
    </location>
</feature>
<feature type="transmembrane region" description="Helical" evidence="7">
    <location>
        <begin position="494"/>
        <end position="516"/>
    </location>
</feature>
<dbReference type="InterPro" id="IPR018629">
    <property type="entry name" value="XK-rel"/>
</dbReference>
<evidence type="ECO:0000256" key="6">
    <source>
        <dbReference type="SAM" id="MobiDB-lite"/>
    </source>
</evidence>
<evidence type="ECO:0000313" key="9">
    <source>
        <dbReference type="Proteomes" id="UP001295684"/>
    </source>
</evidence>
<keyword evidence="9" id="KW-1185">Reference proteome</keyword>
<feature type="compositionally biased region" description="Polar residues" evidence="6">
    <location>
        <begin position="959"/>
        <end position="972"/>
    </location>
</feature>
<feature type="region of interest" description="Disordered" evidence="6">
    <location>
        <begin position="1"/>
        <end position="52"/>
    </location>
</feature>
<evidence type="ECO:0000256" key="3">
    <source>
        <dbReference type="ARBA" id="ARBA00022692"/>
    </source>
</evidence>
<evidence type="ECO:0000256" key="4">
    <source>
        <dbReference type="ARBA" id="ARBA00022989"/>
    </source>
</evidence>
<keyword evidence="5 7" id="KW-0472">Membrane</keyword>
<feature type="compositionally biased region" description="Low complexity" evidence="6">
    <location>
        <begin position="1"/>
        <end position="10"/>
    </location>
</feature>
<dbReference type="EMBL" id="CAMPGE010011579">
    <property type="protein sequence ID" value="CAI2370403.1"/>
    <property type="molecule type" value="Genomic_DNA"/>
</dbReference>
<comment type="subcellular location">
    <subcellularLocation>
        <location evidence="1">Membrane</location>
        <topology evidence="1">Multi-pass membrane protein</topology>
    </subcellularLocation>
</comment>
<name>A0AAD1UJ67_EUPCR</name>
<reference evidence="8" key="1">
    <citation type="submission" date="2023-07" db="EMBL/GenBank/DDBJ databases">
        <authorList>
            <consortium name="AG Swart"/>
            <person name="Singh M."/>
            <person name="Singh A."/>
            <person name="Seah K."/>
            <person name="Emmerich C."/>
        </authorList>
    </citation>
    <scope>NUCLEOTIDE SEQUENCE</scope>
    <source>
        <strain evidence="8">DP1</strain>
    </source>
</reference>
<feature type="region of interest" description="Disordered" evidence="6">
    <location>
        <begin position="898"/>
        <end position="991"/>
    </location>
</feature>
<feature type="compositionally biased region" description="Basic residues" evidence="6">
    <location>
        <begin position="922"/>
        <end position="931"/>
    </location>
</feature>
<keyword evidence="4 7" id="KW-1133">Transmembrane helix</keyword>
<dbReference type="GO" id="GO:0005886">
    <property type="term" value="C:plasma membrane"/>
    <property type="evidence" value="ECO:0007669"/>
    <property type="project" value="UniProtKB-ARBA"/>
</dbReference>
<dbReference type="Pfam" id="PF09815">
    <property type="entry name" value="XK-related"/>
    <property type="match status" value="1"/>
</dbReference>
<evidence type="ECO:0000256" key="5">
    <source>
        <dbReference type="ARBA" id="ARBA00023136"/>
    </source>
</evidence>